<feature type="domain" description="Glyoxalase-like" evidence="1">
    <location>
        <begin position="13"/>
        <end position="192"/>
    </location>
</feature>
<name>A0A1Y6CCW4_9PROT</name>
<dbReference type="RefSeq" id="WP_085124193.1">
    <property type="nucleotide sequence ID" value="NZ_FWZX01000016.1"/>
</dbReference>
<dbReference type="AlphaFoldDB" id="A0A1Y6CCW4"/>
<dbReference type="Gene3D" id="3.10.180.10">
    <property type="entry name" value="2,3-Dihydroxybiphenyl 1,2-Dioxygenase, domain 1"/>
    <property type="match status" value="1"/>
</dbReference>
<dbReference type="STRING" id="560819.SAMN05428998_11696"/>
<dbReference type="PANTHER" id="PTHR40265">
    <property type="entry name" value="BLL2707 PROTEIN"/>
    <property type="match status" value="1"/>
</dbReference>
<dbReference type="Pfam" id="PF13468">
    <property type="entry name" value="Glyoxalase_3"/>
    <property type="match status" value="1"/>
</dbReference>
<accession>A0A1Y6CCW4</accession>
<dbReference type="InterPro" id="IPR029068">
    <property type="entry name" value="Glyas_Bleomycin-R_OHBP_Dase"/>
</dbReference>
<evidence type="ECO:0000259" key="1">
    <source>
        <dbReference type="Pfam" id="PF13468"/>
    </source>
</evidence>
<dbReference type="SUPFAM" id="SSF54593">
    <property type="entry name" value="Glyoxalase/Bleomycin resistance protein/Dihydroxybiphenyl dioxygenase"/>
    <property type="match status" value="1"/>
</dbReference>
<reference evidence="2 3" key="1">
    <citation type="submission" date="2017-04" db="EMBL/GenBank/DDBJ databases">
        <authorList>
            <person name="Afonso C.L."/>
            <person name="Miller P.J."/>
            <person name="Scott M.A."/>
            <person name="Spackman E."/>
            <person name="Goraichik I."/>
            <person name="Dimitrov K.M."/>
            <person name="Suarez D.L."/>
            <person name="Swayne D.E."/>
        </authorList>
    </citation>
    <scope>NUCLEOTIDE SEQUENCE [LARGE SCALE GENOMIC DNA]</scope>
    <source>
        <strain evidence="2 3">USBA 355</strain>
    </source>
</reference>
<dbReference type="PANTHER" id="PTHR40265:SF1">
    <property type="entry name" value="GLYOXALASE-LIKE DOMAIN-CONTAINING PROTEIN"/>
    <property type="match status" value="1"/>
</dbReference>
<proteinExistence type="predicted"/>
<keyword evidence="3" id="KW-1185">Reference proteome</keyword>
<dbReference type="InterPro" id="IPR025870">
    <property type="entry name" value="Glyoxalase-like_dom"/>
</dbReference>
<evidence type="ECO:0000313" key="3">
    <source>
        <dbReference type="Proteomes" id="UP000192917"/>
    </source>
</evidence>
<organism evidence="2 3">
    <name type="scientific">Tistlia consotensis USBA 355</name>
    <dbReference type="NCBI Taxonomy" id="560819"/>
    <lineage>
        <taxon>Bacteria</taxon>
        <taxon>Pseudomonadati</taxon>
        <taxon>Pseudomonadota</taxon>
        <taxon>Alphaproteobacteria</taxon>
        <taxon>Rhodospirillales</taxon>
        <taxon>Rhodovibrionaceae</taxon>
        <taxon>Tistlia</taxon>
    </lineage>
</organism>
<gene>
    <name evidence="2" type="ORF">SAMN05428998_11696</name>
</gene>
<dbReference type="EMBL" id="FWZX01000016">
    <property type="protein sequence ID" value="SMF46431.1"/>
    <property type="molecule type" value="Genomic_DNA"/>
</dbReference>
<sequence length="286" mass="31200">MTAAPQGTGLDGLDHVLVGVRDLEAARLAWLRLGFRPCPRGRHIGWGTANYCLMFPNDYVELIGIVDSSKFVNDLDRFLAVREGLLGLAFRGRDLAATGRAIQAAGWSAEGPRSLKRVIELPEGEVQPAFELLFPEPAAVPDLKAFVCRHLTPELVWRKEWLVHPNGATGIRELVNVVDRPGELALTYATLLGDEAVAMADGELIVEVGRCRLRFVTPGVFQAHWPFEAPAPVQPRPWLAGMIVTVADRRTTRLYLEATGVSLATGVDGALYVEPSEVNGVMLGFV</sequence>
<protein>
    <submittedName>
        <fullName evidence="2">Glyoxalase-like domain-containing protein</fullName>
    </submittedName>
</protein>
<dbReference type="Proteomes" id="UP000192917">
    <property type="component" value="Unassembled WGS sequence"/>
</dbReference>
<evidence type="ECO:0000313" key="2">
    <source>
        <dbReference type="EMBL" id="SMF46431.1"/>
    </source>
</evidence>